<sequence length="705" mass="78429">MNQRCRPLLLAALATSCSLAAYAQAPADPVKTRAFRGEVILNVLQKVKARHYAPRQLDDIWSAAVWKSYIRLLDPNRNVFLREDIQRFTAMQQDLDNQLAAGQTTFFDSVYATYQLRMQENKQIVEKISGEAFDVTRQETLVLNTETRDYPASVQEKESLWRKLLKYQVLRNYMEQQTAAGNTQTTTDTAAMAKARGYIRKWHNDQFRLAAAPNAEDEKFSQYVAVALIEIDPHTVYSGPKDKTMEQQISKRYFGLGMELAEKEADFYVKRLMSGGTAARSGAVKENDNIISISDANGNMVPVSGLTAVEVTRMIRGEKDTEVKMMLRQPGDTARTVAIKRGEVIDQENRARGAVIEKNGKKFGYLSLPLFYLDPTGQGLTGSFSDVAREVEKLKEQEVEGIVFDLRGNGGGSLEEVVRMSSIFLPSGPVTWLRTQQQVNRYNSPAVPPSFEGPLVVMVDESSASASEIFAAVIQDRRRGLIAGPASTYGKGTAQATVNVGKLGDATLGTPDISYGSMRLTVQKFYRVTGTSTQLNGVVPDVILQETMRTTEKRERTFASSLPCDTLQLPAFEAAGPHFNYDLVVRQARERIAANPAFTTITAQMNHIREHALLPAPLDISSFRQYYGETARSEKIIRNARTLPAEKVLPVELPVNRSIHPDLRKEETAGANVKEWLKTISQDVYIDASLAMLADMIAHPPPAKK</sequence>
<dbReference type="CDD" id="cd07560">
    <property type="entry name" value="Peptidase_S41_CPP"/>
    <property type="match status" value="1"/>
</dbReference>
<dbReference type="AlphaFoldDB" id="A0A3S1CT56"/>
<accession>A0A3S1CT56</accession>
<dbReference type="GO" id="GO:0004175">
    <property type="term" value="F:endopeptidase activity"/>
    <property type="evidence" value="ECO:0007669"/>
    <property type="project" value="TreeGrafter"/>
</dbReference>
<organism evidence="5 6">
    <name type="scientific">Chitinophaga solisilvae</name>
    <dbReference type="NCBI Taxonomy" id="1233460"/>
    <lineage>
        <taxon>Bacteria</taxon>
        <taxon>Pseudomonadati</taxon>
        <taxon>Bacteroidota</taxon>
        <taxon>Chitinophagia</taxon>
        <taxon>Chitinophagales</taxon>
        <taxon>Chitinophagaceae</taxon>
        <taxon>Chitinophaga</taxon>
    </lineage>
</organism>
<dbReference type="Proteomes" id="UP000281028">
    <property type="component" value="Unassembled WGS sequence"/>
</dbReference>
<dbReference type="PANTHER" id="PTHR32060">
    <property type="entry name" value="TAIL-SPECIFIC PROTEASE"/>
    <property type="match status" value="1"/>
</dbReference>
<dbReference type="Pfam" id="PF17804">
    <property type="entry name" value="TSP_NTD"/>
    <property type="match status" value="1"/>
</dbReference>
<evidence type="ECO:0000313" key="6">
    <source>
        <dbReference type="Proteomes" id="UP000281028"/>
    </source>
</evidence>
<dbReference type="SMART" id="SM00245">
    <property type="entry name" value="TSPc"/>
    <property type="match status" value="1"/>
</dbReference>
<dbReference type="OrthoDB" id="9812068at2"/>
<dbReference type="InterPro" id="IPR040573">
    <property type="entry name" value="TSP_N"/>
</dbReference>
<comment type="similarity">
    <text evidence="1">Belongs to the peptidase S41A family.</text>
</comment>
<dbReference type="GO" id="GO:0008236">
    <property type="term" value="F:serine-type peptidase activity"/>
    <property type="evidence" value="ECO:0007669"/>
    <property type="project" value="UniProtKB-KW"/>
</dbReference>
<dbReference type="EMBL" id="RIAR02000001">
    <property type="protein sequence ID" value="NSL86025.1"/>
    <property type="molecule type" value="Genomic_DNA"/>
</dbReference>
<keyword evidence="4" id="KW-0720">Serine protease</keyword>
<dbReference type="SUPFAM" id="SSF52096">
    <property type="entry name" value="ClpP/crotonase"/>
    <property type="match status" value="1"/>
</dbReference>
<dbReference type="Pfam" id="PF00595">
    <property type="entry name" value="PDZ"/>
    <property type="match status" value="1"/>
</dbReference>
<gene>
    <name evidence="5" type="ORF">ECE50_004230</name>
</gene>
<dbReference type="PROSITE" id="PS50106">
    <property type="entry name" value="PDZ"/>
    <property type="match status" value="1"/>
</dbReference>
<keyword evidence="3" id="KW-0378">Hydrolase</keyword>
<dbReference type="InterPro" id="IPR001478">
    <property type="entry name" value="PDZ"/>
</dbReference>
<evidence type="ECO:0000256" key="3">
    <source>
        <dbReference type="ARBA" id="ARBA00022801"/>
    </source>
</evidence>
<evidence type="ECO:0000256" key="2">
    <source>
        <dbReference type="ARBA" id="ARBA00022670"/>
    </source>
</evidence>
<dbReference type="GO" id="GO:0030288">
    <property type="term" value="C:outer membrane-bounded periplasmic space"/>
    <property type="evidence" value="ECO:0007669"/>
    <property type="project" value="TreeGrafter"/>
</dbReference>
<dbReference type="Pfam" id="PF03572">
    <property type="entry name" value="Peptidase_S41"/>
    <property type="match status" value="1"/>
</dbReference>
<dbReference type="SMART" id="SM00228">
    <property type="entry name" value="PDZ"/>
    <property type="match status" value="1"/>
</dbReference>
<dbReference type="PANTHER" id="PTHR32060:SF22">
    <property type="entry name" value="CARBOXYL-TERMINAL-PROCESSING PEPTIDASE 3, CHLOROPLASTIC"/>
    <property type="match status" value="1"/>
</dbReference>
<comment type="caution">
    <text evidence="5">The sequence shown here is derived from an EMBL/GenBank/DDBJ whole genome shotgun (WGS) entry which is preliminary data.</text>
</comment>
<dbReference type="InterPro" id="IPR036034">
    <property type="entry name" value="PDZ_sf"/>
</dbReference>
<protein>
    <submittedName>
        <fullName evidence="5">PDZ domain-containing protein</fullName>
    </submittedName>
</protein>
<reference evidence="5" key="1">
    <citation type="submission" date="2020-05" db="EMBL/GenBank/DDBJ databases">
        <title>Chitinophaga laudate sp. nov., isolated from a tropical peat swamp.</title>
        <authorList>
            <person name="Goh C.B.S."/>
            <person name="Lee M.S."/>
            <person name="Parimannan S."/>
            <person name="Pasbakhsh P."/>
            <person name="Yule C.M."/>
            <person name="Rajandas H."/>
            <person name="Loke S."/>
            <person name="Croft L."/>
            <person name="Tan J.B.L."/>
        </authorList>
    </citation>
    <scope>NUCLEOTIDE SEQUENCE</scope>
    <source>
        <strain evidence="5">Mgbs1</strain>
    </source>
</reference>
<dbReference type="InterPro" id="IPR029045">
    <property type="entry name" value="ClpP/crotonase-like_dom_sf"/>
</dbReference>
<proteinExistence type="inferred from homology"/>
<keyword evidence="6" id="KW-1185">Reference proteome</keyword>
<dbReference type="SUPFAM" id="SSF50156">
    <property type="entry name" value="PDZ domain-like"/>
    <property type="match status" value="1"/>
</dbReference>
<evidence type="ECO:0000313" key="5">
    <source>
        <dbReference type="EMBL" id="NSL86025.1"/>
    </source>
</evidence>
<name>A0A3S1CT56_9BACT</name>
<evidence type="ECO:0000256" key="1">
    <source>
        <dbReference type="ARBA" id="ARBA00009179"/>
    </source>
</evidence>
<dbReference type="PROSITE" id="PS51257">
    <property type="entry name" value="PROKAR_LIPOPROTEIN"/>
    <property type="match status" value="1"/>
</dbReference>
<keyword evidence="2" id="KW-0645">Protease</keyword>
<dbReference type="Gene3D" id="3.90.226.10">
    <property type="entry name" value="2-enoyl-CoA Hydratase, Chain A, domain 1"/>
    <property type="match status" value="1"/>
</dbReference>
<dbReference type="Gene3D" id="2.30.42.10">
    <property type="match status" value="1"/>
</dbReference>
<dbReference type="GO" id="GO:0007165">
    <property type="term" value="P:signal transduction"/>
    <property type="evidence" value="ECO:0007669"/>
    <property type="project" value="TreeGrafter"/>
</dbReference>
<dbReference type="InterPro" id="IPR005151">
    <property type="entry name" value="Tail-specific_protease"/>
</dbReference>
<dbReference type="InterPro" id="IPR004447">
    <property type="entry name" value="Peptidase_S41A"/>
</dbReference>
<evidence type="ECO:0000256" key="4">
    <source>
        <dbReference type="ARBA" id="ARBA00022825"/>
    </source>
</evidence>
<dbReference type="GO" id="GO:0006508">
    <property type="term" value="P:proteolysis"/>
    <property type="evidence" value="ECO:0007669"/>
    <property type="project" value="UniProtKB-KW"/>
</dbReference>